<dbReference type="OrthoDB" id="9809583at2"/>
<reference evidence="3 4" key="1">
    <citation type="submission" date="2018-01" db="EMBL/GenBank/DDBJ databases">
        <title>A novel member of the phylum Bacteroidetes isolated from glacier ice.</title>
        <authorList>
            <person name="Liu Q."/>
            <person name="Xin Y.-H."/>
        </authorList>
    </citation>
    <scope>NUCLEOTIDE SEQUENCE [LARGE SCALE GENOMIC DNA]</scope>
    <source>
        <strain evidence="3 4">RB1R16</strain>
    </source>
</reference>
<proteinExistence type="predicted"/>
<dbReference type="RefSeq" id="WP_105038661.1">
    <property type="nucleotide sequence ID" value="NZ_PPSL01000002.1"/>
</dbReference>
<evidence type="ECO:0000259" key="2">
    <source>
        <dbReference type="Pfam" id="PF18962"/>
    </source>
</evidence>
<feature type="signal peptide" evidence="1">
    <location>
        <begin position="1"/>
        <end position="20"/>
    </location>
</feature>
<protein>
    <recommendedName>
        <fullName evidence="2">Secretion system C-terminal sorting domain-containing protein</fullName>
    </recommendedName>
</protein>
<keyword evidence="1" id="KW-0732">Signal</keyword>
<evidence type="ECO:0000313" key="4">
    <source>
        <dbReference type="Proteomes" id="UP000239872"/>
    </source>
</evidence>
<dbReference type="AlphaFoldDB" id="A0A2S7SYU5"/>
<sequence>MKSKLLVFALISFMSVKSYATMVVVTISGTTFSPATFVVDPGDTIKWVAGTGSHSTISATIPSGAAPWNSLLDGSTPFFLYIPSVSGDYTYRCGTHGEEGAFTVTTPAEVGYVDRNLFSISPNPASGKIQIQFVETNNPATVTILDFTGRQLLSEKLATGAQAEIDISIIPNGNYIVGIIQNGKTTSSLLCITK</sequence>
<evidence type="ECO:0000313" key="3">
    <source>
        <dbReference type="EMBL" id="PQJ11781.1"/>
    </source>
</evidence>
<dbReference type="Pfam" id="PF18962">
    <property type="entry name" value="Por_Secre_tail"/>
    <property type="match status" value="1"/>
</dbReference>
<name>A0A2S7SYU5_9BACT</name>
<keyword evidence="4" id="KW-1185">Reference proteome</keyword>
<organism evidence="3 4">
    <name type="scientific">Flavipsychrobacter stenotrophus</name>
    <dbReference type="NCBI Taxonomy" id="2077091"/>
    <lineage>
        <taxon>Bacteria</taxon>
        <taxon>Pseudomonadati</taxon>
        <taxon>Bacteroidota</taxon>
        <taxon>Chitinophagia</taxon>
        <taxon>Chitinophagales</taxon>
        <taxon>Chitinophagaceae</taxon>
        <taxon>Flavipsychrobacter</taxon>
    </lineage>
</organism>
<dbReference type="InterPro" id="IPR026444">
    <property type="entry name" value="Secre_tail"/>
</dbReference>
<evidence type="ECO:0000256" key="1">
    <source>
        <dbReference type="SAM" id="SignalP"/>
    </source>
</evidence>
<dbReference type="Proteomes" id="UP000239872">
    <property type="component" value="Unassembled WGS sequence"/>
</dbReference>
<dbReference type="Gene3D" id="2.60.40.420">
    <property type="entry name" value="Cupredoxins - blue copper proteins"/>
    <property type="match status" value="1"/>
</dbReference>
<gene>
    <name evidence="3" type="ORF">CJD36_008275</name>
</gene>
<comment type="caution">
    <text evidence="3">The sequence shown here is derived from an EMBL/GenBank/DDBJ whole genome shotgun (WGS) entry which is preliminary data.</text>
</comment>
<accession>A0A2S7SYU5</accession>
<feature type="chain" id="PRO_5015416888" description="Secretion system C-terminal sorting domain-containing protein" evidence="1">
    <location>
        <begin position="21"/>
        <end position="194"/>
    </location>
</feature>
<dbReference type="Gene3D" id="2.60.40.3080">
    <property type="match status" value="1"/>
</dbReference>
<dbReference type="NCBIfam" id="TIGR04183">
    <property type="entry name" value="Por_Secre_tail"/>
    <property type="match status" value="1"/>
</dbReference>
<dbReference type="InterPro" id="IPR008972">
    <property type="entry name" value="Cupredoxin"/>
</dbReference>
<dbReference type="SUPFAM" id="SSF49503">
    <property type="entry name" value="Cupredoxins"/>
    <property type="match status" value="1"/>
</dbReference>
<feature type="domain" description="Secretion system C-terminal sorting" evidence="2">
    <location>
        <begin position="120"/>
        <end position="187"/>
    </location>
</feature>
<dbReference type="EMBL" id="PPSL01000002">
    <property type="protein sequence ID" value="PQJ11781.1"/>
    <property type="molecule type" value="Genomic_DNA"/>
</dbReference>